<dbReference type="GeneID" id="113413421"/>
<feature type="compositionally biased region" description="Acidic residues" evidence="1">
    <location>
        <begin position="1153"/>
        <end position="1162"/>
    </location>
</feature>
<keyword evidence="3" id="KW-1185">Reference proteome</keyword>
<feature type="compositionally biased region" description="Basic and acidic residues" evidence="1">
    <location>
        <begin position="704"/>
        <end position="718"/>
    </location>
</feature>
<feature type="region of interest" description="Disordered" evidence="1">
    <location>
        <begin position="313"/>
        <end position="482"/>
    </location>
</feature>
<feature type="region of interest" description="Disordered" evidence="1">
    <location>
        <begin position="1684"/>
        <end position="1850"/>
    </location>
</feature>
<evidence type="ECO:0000313" key="4">
    <source>
        <dbReference type="RefSeq" id="XP_026525418.1"/>
    </source>
</evidence>
<gene>
    <name evidence="4" type="primary">PRR12</name>
</gene>
<evidence type="ECO:0000313" key="3">
    <source>
        <dbReference type="Proteomes" id="UP000504612"/>
    </source>
</evidence>
<feature type="region of interest" description="Disordered" evidence="1">
    <location>
        <begin position="942"/>
        <end position="988"/>
    </location>
</feature>
<feature type="compositionally biased region" description="Polar residues" evidence="1">
    <location>
        <begin position="544"/>
        <end position="584"/>
    </location>
</feature>
<feature type="region of interest" description="Disordered" evidence="1">
    <location>
        <begin position="1028"/>
        <end position="1070"/>
    </location>
</feature>
<feature type="region of interest" description="Disordered" evidence="1">
    <location>
        <begin position="889"/>
        <end position="925"/>
    </location>
</feature>
<feature type="region of interest" description="Disordered" evidence="1">
    <location>
        <begin position="751"/>
        <end position="843"/>
    </location>
</feature>
<feature type="compositionally biased region" description="Low complexity" evidence="1">
    <location>
        <begin position="810"/>
        <end position="838"/>
    </location>
</feature>
<feature type="compositionally biased region" description="Polar residues" evidence="1">
    <location>
        <begin position="405"/>
        <end position="434"/>
    </location>
</feature>
<dbReference type="RefSeq" id="XP_026525418.1">
    <property type="nucleotide sequence ID" value="XM_026669633.1"/>
</dbReference>
<feature type="region of interest" description="Disordered" evidence="1">
    <location>
        <begin position="1188"/>
        <end position="1319"/>
    </location>
</feature>
<feature type="region of interest" description="Disordered" evidence="1">
    <location>
        <begin position="702"/>
        <end position="727"/>
    </location>
</feature>
<feature type="compositionally biased region" description="Polar residues" evidence="1">
    <location>
        <begin position="961"/>
        <end position="970"/>
    </location>
</feature>
<feature type="compositionally biased region" description="Polar residues" evidence="1">
    <location>
        <begin position="376"/>
        <end position="388"/>
    </location>
</feature>
<feature type="compositionally biased region" description="Polar residues" evidence="1">
    <location>
        <begin position="753"/>
        <end position="775"/>
    </location>
</feature>
<feature type="compositionally biased region" description="Low complexity" evidence="1">
    <location>
        <begin position="1792"/>
        <end position="1802"/>
    </location>
</feature>
<dbReference type="CTD" id="57479"/>
<feature type="compositionally biased region" description="Polar residues" evidence="1">
    <location>
        <begin position="1455"/>
        <end position="1468"/>
    </location>
</feature>
<protein>
    <submittedName>
        <fullName evidence="4">Proline-rich protein 12</fullName>
    </submittedName>
</protein>
<organism evidence="3 4">
    <name type="scientific">Notechis scutatus</name>
    <name type="common">mainland tiger snake</name>
    <dbReference type="NCBI Taxonomy" id="8663"/>
    <lineage>
        <taxon>Eukaryota</taxon>
        <taxon>Metazoa</taxon>
        <taxon>Chordata</taxon>
        <taxon>Craniata</taxon>
        <taxon>Vertebrata</taxon>
        <taxon>Euteleostomi</taxon>
        <taxon>Lepidosauria</taxon>
        <taxon>Squamata</taxon>
        <taxon>Bifurcata</taxon>
        <taxon>Unidentata</taxon>
        <taxon>Episquamata</taxon>
        <taxon>Toxicofera</taxon>
        <taxon>Serpentes</taxon>
        <taxon>Colubroidea</taxon>
        <taxon>Elapidae</taxon>
        <taxon>Hydrophiinae</taxon>
        <taxon>Notechis</taxon>
    </lineage>
</organism>
<feature type="compositionally biased region" description="Low complexity" evidence="1">
    <location>
        <begin position="1535"/>
        <end position="1545"/>
    </location>
</feature>
<feature type="compositionally biased region" description="Basic and acidic residues" evidence="1">
    <location>
        <begin position="1028"/>
        <end position="1044"/>
    </location>
</feature>
<feature type="compositionally biased region" description="Basic residues" evidence="1">
    <location>
        <begin position="1253"/>
        <end position="1263"/>
    </location>
</feature>
<feature type="region of interest" description="Disordered" evidence="1">
    <location>
        <begin position="1442"/>
        <end position="1558"/>
    </location>
</feature>
<feature type="compositionally biased region" description="Low complexity" evidence="1">
    <location>
        <begin position="1375"/>
        <end position="1394"/>
    </location>
</feature>
<feature type="compositionally biased region" description="Polar residues" evidence="1">
    <location>
        <begin position="889"/>
        <end position="908"/>
    </location>
</feature>
<feature type="compositionally biased region" description="Low complexity" evidence="1">
    <location>
        <begin position="389"/>
        <end position="404"/>
    </location>
</feature>
<feature type="domain" description="DUF4211" evidence="2">
    <location>
        <begin position="1838"/>
        <end position="1934"/>
    </location>
</feature>
<proteinExistence type="predicted"/>
<feature type="compositionally biased region" description="Low complexity" evidence="1">
    <location>
        <begin position="357"/>
        <end position="375"/>
    </location>
</feature>
<dbReference type="KEGG" id="nss:113413421"/>
<feature type="region of interest" description="Disordered" evidence="1">
    <location>
        <begin position="1375"/>
        <end position="1422"/>
    </location>
</feature>
<feature type="compositionally biased region" description="Basic and acidic residues" evidence="1">
    <location>
        <begin position="1706"/>
        <end position="1784"/>
    </location>
</feature>
<sequence length="2038" mass="222343">MDRNYPSAGFGDPLGAGPGWSYERSAKASLVYGGSRSSHPDTDILHRQAYATPHPLQGYATNHHPAGLSGLFETGLHHASSATPDASVMNLISALESRAPQPGPSASSLLSQFRTPSWQTAMHTPAPAELFISGALPGSGTFPSSSALSAYQHPASFSGRSFPVTSSLTLQDATFSPTSNGLLSPHDPLLHIKSSQPSVPSSLSFDRLGSAVLGTGLPSQSSAYRSAQESASRHLPSQFNLLSSSLGPSDQTSQLYNTSVFSSSPASSIERAIPRQDSVIKHYQRPSSAQPQLPAAHSLQHYLSCGGSYQQMPHRSSLSCSPLGEQSPASSEGSQQQKAPQATRQEPSQSYRPIIQSPGYSGTTSSSKSKSYSASRQPPRSTATPKCQSNYSSSTPKPSSVIASQSQAYSPGQPQSLLSMSQTQSYSVSQPQNLSSVSQASQGFSSNQAQDLTSVSKAQSYSSSGQAQQGQAGQGGQGLQTCQNQTYSPEQLQGLSSVGYSVQAEPHVSVSQTPSYVPAHSQGMPTASPSLSYSTGHSPAMPGHSQSIGYSHGQNLPDSSPSQIIRPLQSPTTNRPQSVASPGQTQKYLTSVLSPSFMQTAHTQSYQGSQGGLERASSYNKAKADSDLLSSERTEDEEFLIQHLLQSQSPPRVPTEGMVECEERAGKGMGYELSKTEERYHLQSVIRTNSNLDNQGLEMSLQSLKDKKKGERSKEYSHTRSTPESLATSVVHYSHQAGSIDSYGQDIKKSVEQHLQSSHMDTSSKEISQAHSYLQKTPEHASQPHPMESHGLMAGQQGATLMMDSPPDLPSLSLSQQQQQQQQQSQLLQSVLTHTQSQMHSRKVRTPLDVHLMEPQRMHQAEAPSPQLQMQALEAHLHQAHVRSQSMEAQLLESQQSPRLQGQLQSERMQSEGMEVMPQGNLSQSQEIQDFLEPELSLESHLGQGGTVQSQQHLLPDSTLDPDSTQQVPQGQLEGKDQFESPSPQGAKQRFVPLTSICFPDSLLQDEDRSFFPGMEDMFGPPPCAADEFPKPDDGTQGMERGEGMKGGGYDMMPGGQSYQSYCQSESGDGQHLGLDTVSVKHELPSTVNTEQLGLIQSGQHGTAPVSESKSGLTSPIFCSSKPKKLLKTSSFHLLKKREPPFQPPKKNYAQEYEFEDDEDKEDVPADIRLNSRRLPDLLPDLISSCRTNRTSLSPMGDIDFCPPNSSLMEGPKRRGRKPTKPKREGPPRPRGRPRIRPLTESPHGVAHDGTKKPRGRGRGRGKKVGEEGVEPGTGLESFKPLKIKLPVPKGLEGCQLEAPTPSHQPIQESNLDSNQTREKIKQKIKEVEEKQPEMKSGFMASFLDFLKSGKRQTLPSAAISSAATVGVSGAAVPVVSSAGSPSKTSHPPSATSSQPPPPFSMAPPMLSGGLDGPEGDAAGLVMSCTSPCKRLDEELKRNLETLPSFSSDEEDSVSKNQDLQKSISSAISALYDPTDRKDGEPSDVPPVEVKAPSPTPSVEADVEQEQLPPPISPAPSLKEPPPMLEELPPPPLPAAAAAAVAQPPQASPEPEDPEDTRPLHLAKKQETAAICGETDEEEVESGGEGIFRERDEFVIRVEDVQALRLALQTGREPPPIWRVQKALLQKFTPEIKDGQRQFCATSNYLGYFGDAKNRYQRLYVKFLENINKKDYVRVCSKKPWHRPLQAVRRQSQPKASTPKVPVTPKVEKPEKLEVPERVEKPEKLIKAEKLPKAAEKVDKTEKPPKMEKGPKPEKAPKVEKSEKPTKAEKLAKAEKPPRAEKVEPPVPMLTKAAPAGGASKPKSMKPAKVKAEPPPKKRKKWLKEAASSSDSDSSPDQQSEEERLPTGRILNTRAMKEMYRSYVEMLVSTALDPDMIQALEDTNDELYLPPMRKIDGILNDHKKKVLKRVSLNPSLQEALHMFPQLHAETCDTTVKLRPGGEPYNRKTLNKLKKNVSKPQEFSVEVEKSFFYTLYHSLHHYKYHTFLRCKDETTAIEGQDEDLGQEEVVQQCMRNQPWLEKLFDSFSELLTQAQSKCA</sequence>
<reference evidence="4" key="1">
    <citation type="submission" date="2025-08" db="UniProtKB">
        <authorList>
            <consortium name="RefSeq"/>
        </authorList>
    </citation>
    <scope>IDENTIFICATION</scope>
</reference>
<feature type="compositionally biased region" description="Polar residues" evidence="1">
    <location>
        <begin position="1302"/>
        <end position="1315"/>
    </location>
</feature>
<name>A0A6J1UAD0_9SAUR</name>
<feature type="compositionally biased region" description="Polar residues" evidence="1">
    <location>
        <begin position="327"/>
        <end position="351"/>
    </location>
</feature>
<dbReference type="Pfam" id="PF13926">
    <property type="entry name" value="DUF4211"/>
    <property type="match status" value="1"/>
</dbReference>
<dbReference type="InterPro" id="IPR052466">
    <property type="entry name" value="DNA_MethProtect_Complex"/>
</dbReference>
<accession>A0A6J1UAD0</accession>
<feature type="compositionally biased region" description="Low complexity" evidence="1">
    <location>
        <begin position="1828"/>
        <end position="1838"/>
    </location>
</feature>
<feature type="compositionally biased region" description="Pro residues" evidence="1">
    <location>
        <begin position="1508"/>
        <end position="1534"/>
    </location>
</feature>
<evidence type="ECO:0000256" key="1">
    <source>
        <dbReference type="SAM" id="MobiDB-lite"/>
    </source>
</evidence>
<dbReference type="InterPro" id="IPR025451">
    <property type="entry name" value="DUF4211"/>
</dbReference>
<dbReference type="PANTHER" id="PTHR14709:SF1">
    <property type="entry name" value="PROLINE-RICH PROTEIN 12"/>
    <property type="match status" value="1"/>
</dbReference>
<dbReference type="PANTHER" id="PTHR14709">
    <property type="entry name" value="GLUTAMINE AND SERINE-RICH PROTEIN 1-RELATED"/>
    <property type="match status" value="1"/>
</dbReference>
<feature type="region of interest" description="Disordered" evidence="1">
    <location>
        <begin position="1135"/>
        <end position="1166"/>
    </location>
</feature>
<evidence type="ECO:0000259" key="2">
    <source>
        <dbReference type="Pfam" id="PF13926"/>
    </source>
</evidence>
<feature type="compositionally biased region" description="Polar residues" evidence="1">
    <location>
        <begin position="523"/>
        <end position="537"/>
    </location>
</feature>
<feature type="region of interest" description="Disordered" evidence="1">
    <location>
        <begin position="511"/>
        <end position="584"/>
    </location>
</feature>
<dbReference type="Proteomes" id="UP000504612">
    <property type="component" value="Unplaced"/>
</dbReference>
<feature type="compositionally biased region" description="Low complexity" evidence="1">
    <location>
        <begin position="435"/>
        <end position="446"/>
    </location>
</feature>
<feature type="compositionally biased region" description="Low complexity" evidence="1">
    <location>
        <begin position="454"/>
        <end position="471"/>
    </location>
</feature>
<feature type="compositionally biased region" description="Polar residues" evidence="1">
    <location>
        <begin position="1057"/>
        <end position="1068"/>
    </location>
</feature>